<keyword evidence="2" id="KW-1185">Reference proteome</keyword>
<evidence type="ECO:0008006" key="3">
    <source>
        <dbReference type="Google" id="ProtNLM"/>
    </source>
</evidence>
<comment type="caution">
    <text evidence="1">The sequence shown here is derived from an EMBL/GenBank/DDBJ whole genome shotgun (WGS) entry which is preliminary data.</text>
</comment>
<protein>
    <recommendedName>
        <fullName evidence="3">DUF3447 domain-containing protein</fullName>
    </recommendedName>
</protein>
<dbReference type="PANTHER" id="PTHR24159">
    <property type="match status" value="1"/>
</dbReference>
<evidence type="ECO:0000313" key="1">
    <source>
        <dbReference type="EMBL" id="OHT00994.1"/>
    </source>
</evidence>
<sequence>MHLITSFFDLGLFWNFFYVYEKVMQIWNYHEISSSNELFKKIDLSLEFHSILSIARIQIPTIFNCMIGYHEFRRNVEILKNLQKKLISILSCQEMLIPLERENLFNYFNEISLSKNFPLYEGFIRIFVHLSIYFNIKEHEKNEEILKTILTELISKHSLKESFHPTTLFFLFKENVHLIYFLFKEAIFDFSLIETEVKCAIRQDFFLFFIPEIKKMNPELYLLKMKEFRLKEKDINDFYFKSLEKSEELTSELQKFDFRKNMHSQEEIAKIIRSDDIDSFIEYVSNHDNYDLNSKVMASFLENNSDINNKVNSHDGLSLFEYSMGYGSVNIFRYLWEKKVEYTDQSLKYCVIGGNSDILRILEEESKYKFNEECYYTSIQYYHPKITEHFQNLLKIPPLTIPSIFSTVHRTTNLEFFWDWLILNENSNEENLQQSQIFNFLTKSASEPIDAYKLLVSEDSNNFFLAFYFFYLFILQQSNIDINSFGKICFLINCF</sequence>
<dbReference type="VEuPathDB" id="TrichDB:TRFO_07648"/>
<evidence type="ECO:0000313" key="2">
    <source>
        <dbReference type="Proteomes" id="UP000179807"/>
    </source>
</evidence>
<proteinExistence type="predicted"/>
<dbReference type="RefSeq" id="XP_068354130.1">
    <property type="nucleotide sequence ID" value="XM_068493806.1"/>
</dbReference>
<accession>A0A1J4JQG5</accession>
<name>A0A1J4JQG5_9EUKA</name>
<reference evidence="1" key="1">
    <citation type="submission" date="2016-10" db="EMBL/GenBank/DDBJ databases">
        <authorList>
            <person name="Benchimol M."/>
            <person name="Almeida L.G."/>
            <person name="Vasconcelos A.T."/>
            <person name="Perreira-Neves A."/>
            <person name="Rosa I.A."/>
            <person name="Tasca T."/>
            <person name="Bogo M.R."/>
            <person name="de Souza W."/>
        </authorList>
    </citation>
    <scope>NUCLEOTIDE SEQUENCE [LARGE SCALE GENOMIC DNA]</scope>
    <source>
        <strain evidence="1">K</strain>
    </source>
</reference>
<dbReference type="InterPro" id="IPR036770">
    <property type="entry name" value="Ankyrin_rpt-contain_sf"/>
</dbReference>
<gene>
    <name evidence="1" type="ORF">TRFO_07648</name>
</gene>
<dbReference type="Proteomes" id="UP000179807">
    <property type="component" value="Unassembled WGS sequence"/>
</dbReference>
<dbReference type="GeneID" id="94828510"/>
<dbReference type="PANTHER" id="PTHR24159:SF5">
    <property type="entry name" value="ANK_REP_REGION DOMAIN-CONTAINING PROTEIN"/>
    <property type="match status" value="1"/>
</dbReference>
<dbReference type="AlphaFoldDB" id="A0A1J4JQG5"/>
<organism evidence="1 2">
    <name type="scientific">Tritrichomonas foetus</name>
    <dbReference type="NCBI Taxonomy" id="1144522"/>
    <lineage>
        <taxon>Eukaryota</taxon>
        <taxon>Metamonada</taxon>
        <taxon>Parabasalia</taxon>
        <taxon>Tritrichomonadida</taxon>
        <taxon>Tritrichomonadidae</taxon>
        <taxon>Tritrichomonas</taxon>
    </lineage>
</organism>
<dbReference type="EMBL" id="MLAK01000927">
    <property type="protein sequence ID" value="OHT00994.1"/>
    <property type="molecule type" value="Genomic_DNA"/>
</dbReference>
<dbReference type="SUPFAM" id="SSF48403">
    <property type="entry name" value="Ankyrin repeat"/>
    <property type="match status" value="1"/>
</dbReference>